<keyword evidence="7" id="KW-0406">Ion transport</keyword>
<dbReference type="GO" id="GO:0046961">
    <property type="term" value="F:proton-transporting ATPase activity, rotational mechanism"/>
    <property type="evidence" value="ECO:0007669"/>
    <property type="project" value="InterPro"/>
</dbReference>
<dbReference type="PANTHER" id="PTHR12263">
    <property type="entry name" value="VACUOLAR ATP SYNTHASE SUBUNIT H"/>
    <property type="match status" value="1"/>
</dbReference>
<evidence type="ECO:0000256" key="5">
    <source>
        <dbReference type="ARBA" id="ARBA00022781"/>
    </source>
</evidence>
<dbReference type="VEuPathDB" id="VectorBase:LDEU000533"/>
<keyword evidence="8 9" id="KW-0472">Membrane</keyword>
<dbReference type="GO" id="GO:0012505">
    <property type="term" value="C:endomembrane system"/>
    <property type="evidence" value="ECO:0007669"/>
    <property type="project" value="UniProtKB-SubCell"/>
</dbReference>
<gene>
    <name evidence="11" type="ORF">B4U80_01129</name>
</gene>
<keyword evidence="6 9" id="KW-1133">Transmembrane helix</keyword>
<accession>A0A443SVG3</accession>
<dbReference type="EMBL" id="NCKV01000144">
    <property type="protein sequence ID" value="RWS31506.1"/>
    <property type="molecule type" value="Genomic_DNA"/>
</dbReference>
<dbReference type="PANTHER" id="PTHR12263:SF0">
    <property type="entry name" value="V-TYPE PROTON ATPASE SUBUNIT"/>
    <property type="match status" value="1"/>
</dbReference>
<evidence type="ECO:0000256" key="7">
    <source>
        <dbReference type="ARBA" id="ARBA00023065"/>
    </source>
</evidence>
<evidence type="ECO:0000313" key="12">
    <source>
        <dbReference type="Proteomes" id="UP000288716"/>
    </source>
</evidence>
<keyword evidence="3" id="KW-0813">Transport</keyword>
<evidence type="ECO:0000256" key="2">
    <source>
        <dbReference type="ARBA" id="ARBA00008328"/>
    </source>
</evidence>
<evidence type="ECO:0000256" key="3">
    <source>
        <dbReference type="ARBA" id="ARBA00022448"/>
    </source>
</evidence>
<evidence type="ECO:0000256" key="8">
    <source>
        <dbReference type="ARBA" id="ARBA00023136"/>
    </source>
</evidence>
<keyword evidence="10" id="KW-0732">Signal</keyword>
<name>A0A443SVG3_9ACAR</name>
<sequence length="78" mass="8566">MGFLVFLLFTLIWGAVGGVLPLFVPRSDNRGIIQVMLITTAACCYVMWLCTYMAQVNPLVGPQLSGVTRLLMARGWSS</sequence>
<keyword evidence="4 9" id="KW-0812">Transmembrane</keyword>
<protein>
    <submittedName>
        <fullName evidence="11">V-type proton ATPase subunit e 2-like protein</fullName>
    </submittedName>
</protein>
<comment type="subcellular location">
    <subcellularLocation>
        <location evidence="1">Endomembrane system</location>
        <topology evidence="1">Multi-pass membrane protein</topology>
    </subcellularLocation>
</comment>
<evidence type="ECO:0000256" key="10">
    <source>
        <dbReference type="SAM" id="SignalP"/>
    </source>
</evidence>
<comment type="caution">
    <text evidence="11">The sequence shown here is derived from an EMBL/GenBank/DDBJ whole genome shotgun (WGS) entry which is preliminary data.</text>
</comment>
<organism evidence="11 12">
    <name type="scientific">Leptotrombidium deliense</name>
    <dbReference type="NCBI Taxonomy" id="299467"/>
    <lineage>
        <taxon>Eukaryota</taxon>
        <taxon>Metazoa</taxon>
        <taxon>Ecdysozoa</taxon>
        <taxon>Arthropoda</taxon>
        <taxon>Chelicerata</taxon>
        <taxon>Arachnida</taxon>
        <taxon>Acari</taxon>
        <taxon>Acariformes</taxon>
        <taxon>Trombidiformes</taxon>
        <taxon>Prostigmata</taxon>
        <taxon>Anystina</taxon>
        <taxon>Parasitengona</taxon>
        <taxon>Trombiculoidea</taxon>
        <taxon>Trombiculidae</taxon>
        <taxon>Leptotrombidium</taxon>
    </lineage>
</organism>
<keyword evidence="5" id="KW-0375">Hydrogen ion transport</keyword>
<comment type="similarity">
    <text evidence="2">Belongs to the V-ATPase e1/e2 subunit family.</text>
</comment>
<dbReference type="InterPro" id="IPR008389">
    <property type="entry name" value="ATPase_V0-cplx_e1/e2_su"/>
</dbReference>
<evidence type="ECO:0000256" key="1">
    <source>
        <dbReference type="ARBA" id="ARBA00004127"/>
    </source>
</evidence>
<dbReference type="STRING" id="299467.A0A443SVG3"/>
<evidence type="ECO:0000256" key="4">
    <source>
        <dbReference type="ARBA" id="ARBA00022692"/>
    </source>
</evidence>
<feature type="transmembrane region" description="Helical" evidence="9">
    <location>
        <begin position="31"/>
        <end position="54"/>
    </location>
</feature>
<dbReference type="Pfam" id="PF05493">
    <property type="entry name" value="ATP_synt_H"/>
    <property type="match status" value="1"/>
</dbReference>
<reference evidence="11 12" key="1">
    <citation type="journal article" date="2018" name="Gigascience">
        <title>Genomes of trombidid mites reveal novel predicted allergens and laterally-transferred genes associated with secondary metabolism.</title>
        <authorList>
            <person name="Dong X."/>
            <person name="Chaisiri K."/>
            <person name="Xia D."/>
            <person name="Armstrong S.D."/>
            <person name="Fang Y."/>
            <person name="Donnelly M.J."/>
            <person name="Kadowaki T."/>
            <person name="McGarry J.W."/>
            <person name="Darby A.C."/>
            <person name="Makepeace B.L."/>
        </authorList>
    </citation>
    <scope>NUCLEOTIDE SEQUENCE [LARGE SCALE GENOMIC DNA]</scope>
    <source>
        <strain evidence="11">UoL-UT</strain>
    </source>
</reference>
<evidence type="ECO:0000256" key="9">
    <source>
        <dbReference type="SAM" id="Phobius"/>
    </source>
</evidence>
<dbReference type="AlphaFoldDB" id="A0A443SVG3"/>
<dbReference type="GO" id="GO:0033179">
    <property type="term" value="C:proton-transporting V-type ATPase, V0 domain"/>
    <property type="evidence" value="ECO:0007669"/>
    <property type="project" value="InterPro"/>
</dbReference>
<evidence type="ECO:0000313" key="11">
    <source>
        <dbReference type="EMBL" id="RWS31506.1"/>
    </source>
</evidence>
<feature type="signal peptide" evidence="10">
    <location>
        <begin position="1"/>
        <end position="17"/>
    </location>
</feature>
<dbReference type="Proteomes" id="UP000288716">
    <property type="component" value="Unassembled WGS sequence"/>
</dbReference>
<dbReference type="OrthoDB" id="1508846at2759"/>
<evidence type="ECO:0000256" key="6">
    <source>
        <dbReference type="ARBA" id="ARBA00022989"/>
    </source>
</evidence>
<proteinExistence type="inferred from homology"/>
<keyword evidence="12" id="KW-1185">Reference proteome</keyword>
<feature type="chain" id="PRO_5019460500" evidence="10">
    <location>
        <begin position="18"/>
        <end position="78"/>
    </location>
</feature>